<feature type="domain" description="PhoU" evidence="1">
    <location>
        <begin position="106"/>
        <end position="189"/>
    </location>
</feature>
<dbReference type="AlphaFoldDB" id="A0A0A2WDR8"/>
<dbReference type="STRING" id="1300345.LF41_1732"/>
<evidence type="ECO:0000313" key="2">
    <source>
        <dbReference type="EMBL" id="KGQ17878.1"/>
    </source>
</evidence>
<comment type="caution">
    <text evidence="2">The sequence shown here is derived from an EMBL/GenBank/DDBJ whole genome shotgun (WGS) entry which is preliminary data.</text>
</comment>
<dbReference type="RefSeq" id="WP_036171163.1">
    <property type="nucleotide sequence ID" value="NZ_JRKJ01000023.1"/>
</dbReference>
<proteinExistence type="predicted"/>
<dbReference type="SUPFAM" id="SSF109755">
    <property type="entry name" value="PhoU-like"/>
    <property type="match status" value="1"/>
</dbReference>
<gene>
    <name evidence="2" type="ORF">LF41_1732</name>
</gene>
<protein>
    <recommendedName>
        <fullName evidence="1">PhoU domain-containing protein</fullName>
    </recommendedName>
</protein>
<keyword evidence="3" id="KW-1185">Reference proteome</keyword>
<organism evidence="2 3">
    <name type="scientific">Lysobacter dokdonensis DS-58</name>
    <dbReference type="NCBI Taxonomy" id="1300345"/>
    <lineage>
        <taxon>Bacteria</taxon>
        <taxon>Pseudomonadati</taxon>
        <taxon>Pseudomonadota</taxon>
        <taxon>Gammaproteobacteria</taxon>
        <taxon>Lysobacterales</taxon>
        <taxon>Lysobacteraceae</taxon>
        <taxon>Noviluteimonas</taxon>
    </lineage>
</organism>
<dbReference type="Gene3D" id="1.20.58.220">
    <property type="entry name" value="Phosphate transport system protein phou homolog 2, domain 2"/>
    <property type="match status" value="1"/>
</dbReference>
<evidence type="ECO:0000259" key="1">
    <source>
        <dbReference type="Pfam" id="PF01895"/>
    </source>
</evidence>
<sequence length="201" mass="21840">MSTNFENKIEIFEAMASALRVLTGRLAEVAREATHEQIQAKEDGAAAVARLPDDLELKALKARPEIAVDLIRMIGDVRRISELVDHLAARTTLKVPAVSAEMDDRLRRIFDLTGTLLGETQDAIASRGVEQARAAARRESELDDWYDLLLTEMFEDVVEEGAVPPQLHDVAATAKLLERVGGSAVELAQGAARVLGRSASA</sequence>
<evidence type="ECO:0000313" key="3">
    <source>
        <dbReference type="Proteomes" id="UP000030518"/>
    </source>
</evidence>
<dbReference type="InterPro" id="IPR026022">
    <property type="entry name" value="PhoU_dom"/>
</dbReference>
<dbReference type="Pfam" id="PF01895">
    <property type="entry name" value="PhoU"/>
    <property type="match status" value="1"/>
</dbReference>
<dbReference type="PATRIC" id="fig|1300345.3.peg.2792"/>
<dbReference type="EMBL" id="JRKJ01000023">
    <property type="protein sequence ID" value="KGQ17878.1"/>
    <property type="molecule type" value="Genomic_DNA"/>
</dbReference>
<dbReference type="InterPro" id="IPR038078">
    <property type="entry name" value="PhoU-like_sf"/>
</dbReference>
<accession>A0A0A2WDR8</accession>
<name>A0A0A2WDR8_9GAMM</name>
<dbReference type="Proteomes" id="UP000030518">
    <property type="component" value="Unassembled WGS sequence"/>
</dbReference>
<reference evidence="2 3" key="1">
    <citation type="submission" date="2014-09" db="EMBL/GenBank/DDBJ databases">
        <title>Genome sequences of Lysobacter dokdonensis DS-58.</title>
        <authorList>
            <person name="Kim J.F."/>
            <person name="Kwak M.-J."/>
        </authorList>
    </citation>
    <scope>NUCLEOTIDE SEQUENCE [LARGE SCALE GENOMIC DNA]</scope>
    <source>
        <strain evidence="2 3">DS-58</strain>
    </source>
</reference>